<dbReference type="EMBL" id="FRDI01000003">
    <property type="protein sequence ID" value="SHN56999.1"/>
    <property type="molecule type" value="Genomic_DNA"/>
</dbReference>
<dbReference type="Proteomes" id="UP000186469">
    <property type="component" value="Unassembled WGS sequence"/>
</dbReference>
<reference evidence="1 2" key="1">
    <citation type="submission" date="2016-12" db="EMBL/GenBank/DDBJ databases">
        <authorList>
            <person name="Song W.-J."/>
            <person name="Kurnit D.M."/>
        </authorList>
    </citation>
    <scope>NUCLEOTIDE SEQUENCE [LARGE SCALE GENOMIC DNA]</scope>
    <source>
        <strain evidence="1 2">DSM 11393</strain>
    </source>
</reference>
<protein>
    <submittedName>
        <fullName evidence="1">Uncharacterized protein</fullName>
    </submittedName>
</protein>
<name>A0A1M7SES7_9BACT</name>
<dbReference type="RefSeq" id="WP_072696545.1">
    <property type="nucleotide sequence ID" value="NZ_FRDI01000003.1"/>
</dbReference>
<evidence type="ECO:0000313" key="1">
    <source>
        <dbReference type="EMBL" id="SHN56999.1"/>
    </source>
</evidence>
<keyword evidence="2" id="KW-1185">Reference proteome</keyword>
<evidence type="ECO:0000313" key="2">
    <source>
        <dbReference type="Proteomes" id="UP000186469"/>
    </source>
</evidence>
<dbReference type="STRING" id="1121455.SAMN02745728_00858"/>
<proteinExistence type="predicted"/>
<organism evidence="1 2">
    <name type="scientific">Desulfovibrio litoralis DSM 11393</name>
    <dbReference type="NCBI Taxonomy" id="1121455"/>
    <lineage>
        <taxon>Bacteria</taxon>
        <taxon>Pseudomonadati</taxon>
        <taxon>Thermodesulfobacteriota</taxon>
        <taxon>Desulfovibrionia</taxon>
        <taxon>Desulfovibrionales</taxon>
        <taxon>Desulfovibrionaceae</taxon>
        <taxon>Desulfovibrio</taxon>
    </lineage>
</organism>
<dbReference type="AlphaFoldDB" id="A0A1M7SES7"/>
<gene>
    <name evidence="1" type="ORF">SAMN02745728_00858</name>
</gene>
<accession>A0A1M7SES7</accession>
<sequence>MQKKYLLILSLILSFNIVCVQASIGLAKTNAILLAQAEDGEKTENSAKHPAIAIIKETQKAIDTANLEMFLGRVDVEALTNQVVGVFLNRLPSIADKMAEKGVLPPMLVLASSAVNKGPNSMEYQTSKAFLAAAARQFLQDGVSSGAFAGKKYNPSGILTDELFTGISKGRKELVYPQIEHAGKNTATVNALFKDHGTGDVFPLVLRLQNNKGIWKIQQIENIDSIFNTLEKQLDAQ</sequence>